<proteinExistence type="predicted"/>
<dbReference type="GO" id="GO:0003824">
    <property type="term" value="F:catalytic activity"/>
    <property type="evidence" value="ECO:0007669"/>
    <property type="project" value="UniProtKB-ARBA"/>
</dbReference>
<dbReference type="NCBIfam" id="TIGR00229">
    <property type="entry name" value="sensory_box"/>
    <property type="match status" value="1"/>
</dbReference>
<protein>
    <submittedName>
        <fullName evidence="5">EAL domain-containing protein</fullName>
    </submittedName>
</protein>
<dbReference type="SMART" id="SM00091">
    <property type="entry name" value="PAS"/>
    <property type="match status" value="3"/>
</dbReference>
<dbReference type="EMBL" id="QYUO01000001">
    <property type="protein sequence ID" value="RJF97343.1"/>
    <property type="molecule type" value="Genomic_DNA"/>
</dbReference>
<dbReference type="PROSITE" id="PS50112">
    <property type="entry name" value="PAS"/>
    <property type="match status" value="1"/>
</dbReference>
<evidence type="ECO:0000259" key="1">
    <source>
        <dbReference type="PROSITE" id="PS50112"/>
    </source>
</evidence>
<dbReference type="Pfam" id="PF08448">
    <property type="entry name" value="PAS_4"/>
    <property type="match status" value="2"/>
</dbReference>
<dbReference type="Pfam" id="PF00563">
    <property type="entry name" value="EAL"/>
    <property type="match status" value="1"/>
</dbReference>
<dbReference type="InterPro" id="IPR029787">
    <property type="entry name" value="Nucleotide_cyclase"/>
</dbReference>
<dbReference type="Gene3D" id="3.20.20.450">
    <property type="entry name" value="EAL domain"/>
    <property type="match status" value="1"/>
</dbReference>
<feature type="domain" description="EAL" evidence="3">
    <location>
        <begin position="609"/>
        <end position="863"/>
    </location>
</feature>
<dbReference type="InterPro" id="IPR013655">
    <property type="entry name" value="PAS_fold_3"/>
</dbReference>
<feature type="domain" description="GGDEF" evidence="4">
    <location>
        <begin position="467"/>
        <end position="600"/>
    </location>
</feature>
<dbReference type="InterPro" id="IPR001610">
    <property type="entry name" value="PAC"/>
</dbReference>
<sequence length="875" mass="98681">MTLQFDYKTALRVAPNLYLCLSKEFIIIDANDAYLQAVGRRREDIVGLHVGAAFPDNPAITEYRNLALLTESLERALKTGKADFISMIRYGVPCATAHGQTFEERYWSVIHTPILDADGKVEFLIQNPVDITDMLKLKQAAKKAELESNALLHVRGNIFRRSQALETKNRNLDAELTTLRRLFDHAPAFIAILRGPEHVFELANAAYHELFRKTDVIGKPIRDVLTETEARGYVDLLDRVYASGTEYVGHASQVIVQRGQDGPLEELYVDFIFQPIVEDDGRVSGIFVQGQDVSETMRTRDELRASNQRLRLALEGSGDGIWDWNIVRNEVTYSRRWKEMLGYGEEEISTSVDEWESRIYPDDREPTLFALQACLDGKDSSFSREYRLQCKDGSSKWMLSRAVVVARDSEGRPLRMTGTMTDVSEKRQSEERIWHHANFDALTGLPNRRLFRDRLENEVRKAQRSGKHVALLFIDLDRFKEVNDLLGHDIGDLLLTQAARRLGDCVRHSDTVARLGGDEFTVILTELDTMAHVEGIAQKILAALAEPFRLGKEVAYLSGSVGITMYPADAATPEELVRNADQAMYVAKQAGRNQFSYFTRSMQEEAHHRLRLSGDLRHALNAGQLKVHYQPVVDLTSGCIVKAEALLRWHHPGLGPVDPSRFIPLAEESGMIHDIGNWVFTQAAACSERWSKILGTPFQIGVNKSPVQFLSHSEDINWASYLRHVGLSGQSIAVEITEGLLLNASQTVADKLLEYRDAGMQVALDDFGTGYSSMAYLKKFDIDYLKIDQSFVRDMTVNEGDRAIAESIIMMAHRLGLKVIAEGIETQEQRDLLTAAGCDFGQGYLFSRPAPAEWFERMLIDQQHKTLPDTRDGMH</sequence>
<reference evidence="6" key="1">
    <citation type="submission" date="2018-09" db="EMBL/GenBank/DDBJ databases">
        <authorList>
            <person name="Zhu H."/>
        </authorList>
    </citation>
    <scope>NUCLEOTIDE SEQUENCE [LARGE SCALE GENOMIC DNA]</scope>
    <source>
        <strain evidence="6">K1R23-30</strain>
    </source>
</reference>
<dbReference type="RefSeq" id="WP_119767294.1">
    <property type="nucleotide sequence ID" value="NZ_QYUO01000001.1"/>
</dbReference>
<dbReference type="PROSITE" id="PS50887">
    <property type="entry name" value="GGDEF"/>
    <property type="match status" value="1"/>
</dbReference>
<dbReference type="InterPro" id="IPR043128">
    <property type="entry name" value="Rev_trsase/Diguanyl_cyclase"/>
</dbReference>
<dbReference type="PROSITE" id="PS50883">
    <property type="entry name" value="EAL"/>
    <property type="match status" value="1"/>
</dbReference>
<accession>A0A3A3FN64</accession>
<dbReference type="InterPro" id="IPR035919">
    <property type="entry name" value="EAL_sf"/>
</dbReference>
<dbReference type="NCBIfam" id="TIGR00254">
    <property type="entry name" value="GGDEF"/>
    <property type="match status" value="1"/>
</dbReference>
<dbReference type="InterPro" id="IPR001633">
    <property type="entry name" value="EAL_dom"/>
</dbReference>
<dbReference type="OrthoDB" id="9813903at2"/>
<dbReference type="InterPro" id="IPR000014">
    <property type="entry name" value="PAS"/>
</dbReference>
<dbReference type="CDD" id="cd01949">
    <property type="entry name" value="GGDEF"/>
    <property type="match status" value="1"/>
</dbReference>
<dbReference type="CDD" id="cd01948">
    <property type="entry name" value="EAL"/>
    <property type="match status" value="1"/>
</dbReference>
<evidence type="ECO:0000313" key="5">
    <source>
        <dbReference type="EMBL" id="RJF97343.1"/>
    </source>
</evidence>
<dbReference type="PROSITE" id="PS50113">
    <property type="entry name" value="PAC"/>
    <property type="match status" value="2"/>
</dbReference>
<dbReference type="AlphaFoldDB" id="A0A3A3FN64"/>
<dbReference type="InterPro" id="IPR035965">
    <property type="entry name" value="PAS-like_dom_sf"/>
</dbReference>
<keyword evidence="6" id="KW-1185">Reference proteome</keyword>
<evidence type="ECO:0000259" key="2">
    <source>
        <dbReference type="PROSITE" id="PS50113"/>
    </source>
</evidence>
<dbReference type="InterPro" id="IPR000700">
    <property type="entry name" value="PAS-assoc_C"/>
</dbReference>
<dbReference type="SUPFAM" id="SSF55785">
    <property type="entry name" value="PYP-like sensor domain (PAS domain)"/>
    <property type="match status" value="3"/>
</dbReference>
<comment type="caution">
    <text evidence="5">The sequence shown here is derived from an EMBL/GenBank/DDBJ whole genome shotgun (WGS) entry which is preliminary data.</text>
</comment>
<dbReference type="Pfam" id="PF00990">
    <property type="entry name" value="GGDEF"/>
    <property type="match status" value="1"/>
</dbReference>
<dbReference type="InterPro" id="IPR000160">
    <property type="entry name" value="GGDEF_dom"/>
</dbReference>
<evidence type="ECO:0000259" key="3">
    <source>
        <dbReference type="PROSITE" id="PS50883"/>
    </source>
</evidence>
<dbReference type="Gene3D" id="3.30.70.270">
    <property type="match status" value="1"/>
</dbReference>
<dbReference type="PANTHER" id="PTHR44757">
    <property type="entry name" value="DIGUANYLATE CYCLASE DGCP"/>
    <property type="match status" value="1"/>
</dbReference>
<dbReference type="InterPro" id="IPR013656">
    <property type="entry name" value="PAS_4"/>
</dbReference>
<dbReference type="SMART" id="SM00267">
    <property type="entry name" value="GGDEF"/>
    <property type="match status" value="1"/>
</dbReference>
<dbReference type="SMART" id="SM00052">
    <property type="entry name" value="EAL"/>
    <property type="match status" value="1"/>
</dbReference>
<name>A0A3A3FN64_9BURK</name>
<feature type="domain" description="PAC" evidence="2">
    <location>
        <begin position="250"/>
        <end position="305"/>
    </location>
</feature>
<feature type="domain" description="PAC" evidence="2">
    <location>
        <begin position="382"/>
        <end position="435"/>
    </location>
</feature>
<dbReference type="SUPFAM" id="SSF141868">
    <property type="entry name" value="EAL domain-like"/>
    <property type="match status" value="1"/>
</dbReference>
<dbReference type="CDD" id="cd00130">
    <property type="entry name" value="PAS"/>
    <property type="match status" value="1"/>
</dbReference>
<dbReference type="SMART" id="SM00086">
    <property type="entry name" value="PAC"/>
    <property type="match status" value="2"/>
</dbReference>
<gene>
    <name evidence="5" type="ORF">D3871_01445</name>
</gene>
<dbReference type="Pfam" id="PF08447">
    <property type="entry name" value="PAS_3"/>
    <property type="match status" value="1"/>
</dbReference>
<evidence type="ECO:0000259" key="4">
    <source>
        <dbReference type="PROSITE" id="PS50887"/>
    </source>
</evidence>
<dbReference type="PANTHER" id="PTHR44757:SF2">
    <property type="entry name" value="BIOFILM ARCHITECTURE MAINTENANCE PROTEIN MBAA"/>
    <property type="match status" value="1"/>
</dbReference>
<evidence type="ECO:0000313" key="6">
    <source>
        <dbReference type="Proteomes" id="UP000265955"/>
    </source>
</evidence>
<dbReference type="Gene3D" id="3.30.450.20">
    <property type="entry name" value="PAS domain"/>
    <property type="match status" value="3"/>
</dbReference>
<feature type="domain" description="PAS" evidence="1">
    <location>
        <begin position="306"/>
        <end position="378"/>
    </location>
</feature>
<organism evidence="5 6">
    <name type="scientific">Noviherbaspirillum saxi</name>
    <dbReference type="NCBI Taxonomy" id="2320863"/>
    <lineage>
        <taxon>Bacteria</taxon>
        <taxon>Pseudomonadati</taxon>
        <taxon>Pseudomonadota</taxon>
        <taxon>Betaproteobacteria</taxon>
        <taxon>Burkholderiales</taxon>
        <taxon>Oxalobacteraceae</taxon>
        <taxon>Noviherbaspirillum</taxon>
    </lineage>
</organism>
<dbReference type="SUPFAM" id="SSF55073">
    <property type="entry name" value="Nucleotide cyclase"/>
    <property type="match status" value="1"/>
</dbReference>
<dbReference type="FunFam" id="3.30.70.270:FF:000001">
    <property type="entry name" value="Diguanylate cyclase domain protein"/>
    <property type="match status" value="1"/>
</dbReference>
<dbReference type="InterPro" id="IPR052155">
    <property type="entry name" value="Biofilm_reg_signaling"/>
</dbReference>
<dbReference type="Proteomes" id="UP000265955">
    <property type="component" value="Unassembled WGS sequence"/>
</dbReference>